<keyword evidence="7" id="KW-0378">Hydrolase</keyword>
<dbReference type="PROSITE" id="PS50214">
    <property type="entry name" value="DISINTEGRIN_2"/>
    <property type="match status" value="1"/>
</dbReference>
<protein>
    <submittedName>
        <fullName evidence="17">ADAM 17-like protease</fullName>
    </submittedName>
</protein>
<evidence type="ECO:0000256" key="1">
    <source>
        <dbReference type="ARBA" id="ARBA00001947"/>
    </source>
</evidence>
<keyword evidence="18" id="KW-1185">Reference proteome</keyword>
<evidence type="ECO:0000256" key="9">
    <source>
        <dbReference type="ARBA" id="ARBA00022989"/>
    </source>
</evidence>
<dbReference type="PANTHER" id="PTHR45702:SF6">
    <property type="entry name" value="DISINTEGRIN AND METALLOPROTEINASE DOMAIN-CONTAINING PROTEIN 17"/>
    <property type="match status" value="1"/>
</dbReference>
<evidence type="ECO:0000256" key="5">
    <source>
        <dbReference type="ARBA" id="ARBA00022723"/>
    </source>
</evidence>
<dbReference type="Gene3D" id="3.40.390.10">
    <property type="entry name" value="Collagenase (Catalytic Domain)"/>
    <property type="match status" value="1"/>
</dbReference>
<gene>
    <name evidence="17" type="ORF">HOLleu_40053</name>
</gene>
<dbReference type="Gene3D" id="4.10.70.10">
    <property type="entry name" value="Disintegrin domain"/>
    <property type="match status" value="1"/>
</dbReference>
<reference evidence="17" key="1">
    <citation type="submission" date="2021-10" db="EMBL/GenBank/DDBJ databases">
        <title>Tropical sea cucumber genome reveals ecological adaptation and Cuvierian tubules defense mechanism.</title>
        <authorList>
            <person name="Chen T."/>
        </authorList>
    </citation>
    <scope>NUCLEOTIDE SEQUENCE</scope>
    <source>
        <strain evidence="17">Nanhai2018</strain>
        <tissue evidence="17">Muscle</tissue>
    </source>
</reference>
<keyword evidence="8 13" id="KW-0862">Zinc</keyword>
<keyword evidence="3 17" id="KW-0645">Protease</keyword>
<evidence type="ECO:0000256" key="14">
    <source>
        <dbReference type="SAM" id="Phobius"/>
    </source>
</evidence>
<dbReference type="GO" id="GO:0006509">
    <property type="term" value="P:membrane protein ectodomain proteolysis"/>
    <property type="evidence" value="ECO:0007669"/>
    <property type="project" value="TreeGrafter"/>
</dbReference>
<dbReference type="InterPro" id="IPR036436">
    <property type="entry name" value="Disintegrin_dom_sf"/>
</dbReference>
<evidence type="ECO:0000256" key="4">
    <source>
        <dbReference type="ARBA" id="ARBA00022692"/>
    </source>
</evidence>
<dbReference type="EMBL" id="JAIZAY010000022">
    <property type="protein sequence ID" value="KAJ8020457.1"/>
    <property type="molecule type" value="Genomic_DNA"/>
</dbReference>
<evidence type="ECO:0000256" key="12">
    <source>
        <dbReference type="ARBA" id="ARBA00023157"/>
    </source>
</evidence>
<dbReference type="InterPro" id="IPR024079">
    <property type="entry name" value="MetalloPept_cat_dom_sf"/>
</dbReference>
<dbReference type="GO" id="GO:0007219">
    <property type="term" value="P:Notch signaling pathway"/>
    <property type="evidence" value="ECO:0007669"/>
    <property type="project" value="TreeGrafter"/>
</dbReference>
<comment type="subcellular location">
    <subcellularLocation>
        <location evidence="2">Membrane</location>
        <topology evidence="2">Single-pass type I membrane protein</topology>
    </subcellularLocation>
</comment>
<feature type="domain" description="Peptidase M12B" evidence="16">
    <location>
        <begin position="156"/>
        <end position="394"/>
    </location>
</feature>
<comment type="caution">
    <text evidence="17">The sequence shown here is derived from an EMBL/GenBank/DDBJ whole genome shotgun (WGS) entry which is preliminary data.</text>
</comment>
<feature type="binding site" evidence="13">
    <location>
        <position position="325"/>
    </location>
    <ligand>
        <name>Zn(2+)</name>
        <dbReference type="ChEBI" id="CHEBI:29105"/>
        <note>catalytic</note>
    </ligand>
</feature>
<keyword evidence="12" id="KW-1015">Disulfide bond</keyword>
<evidence type="ECO:0000256" key="7">
    <source>
        <dbReference type="ARBA" id="ARBA00022801"/>
    </source>
</evidence>
<name>A0A9Q0YHS8_HOLLE</name>
<evidence type="ECO:0000256" key="11">
    <source>
        <dbReference type="ARBA" id="ARBA00023136"/>
    </source>
</evidence>
<dbReference type="PROSITE" id="PS50215">
    <property type="entry name" value="ADAM_MEPRO"/>
    <property type="match status" value="1"/>
</dbReference>
<keyword evidence="9 14" id="KW-1133">Transmembrane helix</keyword>
<dbReference type="InterPro" id="IPR051489">
    <property type="entry name" value="ADAM_Metalloproteinase"/>
</dbReference>
<evidence type="ECO:0000256" key="13">
    <source>
        <dbReference type="PROSITE-ProRule" id="PRU00276"/>
    </source>
</evidence>
<dbReference type="FunFam" id="4.10.70.10:FF:000003">
    <property type="entry name" value="Disintegrin and metalloproteinase domain-containing protein 17"/>
    <property type="match status" value="1"/>
</dbReference>
<feature type="binding site" evidence="13">
    <location>
        <position position="335"/>
    </location>
    <ligand>
        <name>Zn(2+)</name>
        <dbReference type="ChEBI" id="CHEBI:29105"/>
        <note>catalytic</note>
    </ligand>
</feature>
<evidence type="ECO:0000256" key="8">
    <source>
        <dbReference type="ARBA" id="ARBA00022833"/>
    </source>
</evidence>
<dbReference type="OrthoDB" id="2131567at2759"/>
<dbReference type="Pfam" id="PF00200">
    <property type="entry name" value="Disintegrin"/>
    <property type="match status" value="1"/>
</dbReference>
<dbReference type="InterPro" id="IPR001762">
    <property type="entry name" value="Disintegrin_dom"/>
</dbReference>
<dbReference type="SUPFAM" id="SSF57552">
    <property type="entry name" value="Blood coagulation inhibitor (disintegrin)"/>
    <property type="match status" value="1"/>
</dbReference>
<accession>A0A9Q0YHS8</accession>
<evidence type="ECO:0000313" key="17">
    <source>
        <dbReference type="EMBL" id="KAJ8020457.1"/>
    </source>
</evidence>
<feature type="domain" description="Disintegrin" evidence="15">
    <location>
        <begin position="396"/>
        <end position="487"/>
    </location>
</feature>
<comment type="caution">
    <text evidence="13">Lacks conserved residue(s) required for the propagation of feature annotation.</text>
</comment>
<keyword evidence="11 14" id="KW-0472">Membrane</keyword>
<organism evidence="17 18">
    <name type="scientific">Holothuria leucospilota</name>
    <name type="common">Black long sea cucumber</name>
    <name type="synonym">Mertensiothuria leucospilota</name>
    <dbReference type="NCBI Taxonomy" id="206669"/>
    <lineage>
        <taxon>Eukaryota</taxon>
        <taxon>Metazoa</taxon>
        <taxon>Echinodermata</taxon>
        <taxon>Eleutherozoa</taxon>
        <taxon>Echinozoa</taxon>
        <taxon>Holothuroidea</taxon>
        <taxon>Aspidochirotacea</taxon>
        <taxon>Aspidochirotida</taxon>
        <taxon>Holothuriidae</taxon>
        <taxon>Holothuria</taxon>
    </lineage>
</organism>
<evidence type="ECO:0000256" key="6">
    <source>
        <dbReference type="ARBA" id="ARBA00022729"/>
    </source>
</evidence>
<comment type="cofactor">
    <cofactor evidence="1">
        <name>Zn(2+)</name>
        <dbReference type="ChEBI" id="CHEBI:29105"/>
    </cofactor>
</comment>
<dbReference type="SMART" id="SM00050">
    <property type="entry name" value="DISIN"/>
    <property type="match status" value="1"/>
</dbReference>
<feature type="binding site" evidence="13">
    <location>
        <position position="329"/>
    </location>
    <ligand>
        <name>Zn(2+)</name>
        <dbReference type="ChEBI" id="CHEBI:29105"/>
        <note>catalytic</note>
    </ligand>
</feature>
<sequence>MTIQVMDRQFTLDLLPRDDLFHKDFKVFSINQHGKKKQHHINKRAFYSGQVKGIPNSHVKAHFDGEELTARIVTPEEEYRIEPSWRHISEPHDFNMIVYKTSDVKKNSSSVFCPYGRHLPKELQEQRMRDEMTEEHPETLSAAKSRYKRQAPPLVNTCPLLLTADYRFFDNMGLKSINISINYLISLIDRVDPLYKKTVWAADYYGFGFEIKEIHIHNSSYEGEDPSHYNSKREEAWNVQELLEAYSKIDHSAFCLAHLFTYQDFDKGVLGLAYIGTPRANAVGGICTKKYPSNSGDQYLNTGLTTTLNWGRRVLTDEADLVTAHELGHNFGSEHDPGNEVECSPSASKGGKYLMYPASVTGEQDNNKKFSICSKRLIEPVLRSKSPICFKEVSGTAWCGNYRIDGDEQCDAGYEGRNNNDRCCDSSCRLKAGALCSDQNHPCCYKCQYASKTTICRQASADDADCTQTANCTGRNAECPPSKPRVDNSPCIDNGKCENGVCLPFCESQKLGLESCLCSGENACFRCCRNPSDGECVPFINGTSKETISVPNGRPCEEGVCIEGECETRTQDIIARFFDVFEKINISILRRILKDNVVGATIIISLLFWVPCSCIVHHFDKKREAEVEKLDNWLNFTNTQRMLPEDMPRVRRYKPPSEYTEKETVV</sequence>
<keyword evidence="5 13" id="KW-0479">Metal-binding</keyword>
<evidence type="ECO:0000256" key="3">
    <source>
        <dbReference type="ARBA" id="ARBA00022670"/>
    </source>
</evidence>
<dbReference type="CDD" id="cd04270">
    <property type="entry name" value="ZnMc_TACE_like"/>
    <property type="match status" value="1"/>
</dbReference>
<dbReference type="Gene3D" id="4.10.70.30">
    <property type="match status" value="1"/>
</dbReference>
<evidence type="ECO:0000313" key="18">
    <source>
        <dbReference type="Proteomes" id="UP001152320"/>
    </source>
</evidence>
<dbReference type="InterPro" id="IPR001590">
    <property type="entry name" value="Peptidase_M12B"/>
</dbReference>
<dbReference type="GO" id="GO:0005886">
    <property type="term" value="C:plasma membrane"/>
    <property type="evidence" value="ECO:0007669"/>
    <property type="project" value="TreeGrafter"/>
</dbReference>
<feature type="active site" evidence="13">
    <location>
        <position position="326"/>
    </location>
</feature>
<feature type="transmembrane region" description="Helical" evidence="14">
    <location>
        <begin position="597"/>
        <end position="619"/>
    </location>
</feature>
<keyword evidence="10" id="KW-0482">Metalloprotease</keyword>
<keyword evidence="6" id="KW-0732">Signal</keyword>
<dbReference type="InterPro" id="IPR034025">
    <property type="entry name" value="ADAM10_ADAM17"/>
</dbReference>
<dbReference type="AlphaFoldDB" id="A0A9Q0YHS8"/>
<dbReference type="GO" id="GO:0046872">
    <property type="term" value="F:metal ion binding"/>
    <property type="evidence" value="ECO:0007669"/>
    <property type="project" value="UniProtKB-KW"/>
</dbReference>
<dbReference type="Proteomes" id="UP001152320">
    <property type="component" value="Chromosome 22"/>
</dbReference>
<keyword evidence="4 14" id="KW-0812">Transmembrane</keyword>
<dbReference type="Pfam" id="PF13574">
    <property type="entry name" value="Reprolysin_2"/>
    <property type="match status" value="1"/>
</dbReference>
<evidence type="ECO:0000259" key="15">
    <source>
        <dbReference type="PROSITE" id="PS50214"/>
    </source>
</evidence>
<evidence type="ECO:0000256" key="10">
    <source>
        <dbReference type="ARBA" id="ARBA00023049"/>
    </source>
</evidence>
<dbReference type="GO" id="GO:0004222">
    <property type="term" value="F:metalloendopeptidase activity"/>
    <property type="evidence" value="ECO:0007669"/>
    <property type="project" value="InterPro"/>
</dbReference>
<evidence type="ECO:0000259" key="16">
    <source>
        <dbReference type="PROSITE" id="PS50215"/>
    </source>
</evidence>
<dbReference type="SUPFAM" id="SSF55486">
    <property type="entry name" value="Metalloproteases ('zincins'), catalytic domain"/>
    <property type="match status" value="1"/>
</dbReference>
<dbReference type="PANTHER" id="PTHR45702">
    <property type="entry name" value="ADAM10/ADAM17 METALLOPEPTIDASE FAMILY MEMBER"/>
    <property type="match status" value="1"/>
</dbReference>
<evidence type="ECO:0000256" key="2">
    <source>
        <dbReference type="ARBA" id="ARBA00004479"/>
    </source>
</evidence>
<proteinExistence type="predicted"/>